<evidence type="ECO:0000313" key="10">
    <source>
        <dbReference type="EMBL" id="NNF07155.1"/>
    </source>
</evidence>
<keyword evidence="3" id="KW-0813">Transport</keyword>
<comment type="caution">
    <text evidence="10">The sequence shown here is derived from an EMBL/GenBank/DDBJ whole genome shotgun (WGS) entry which is preliminary data.</text>
</comment>
<dbReference type="Proteomes" id="UP000547674">
    <property type="component" value="Unassembled WGS sequence"/>
</dbReference>
<keyword evidence="5 9" id="KW-0812">Transmembrane</keyword>
<dbReference type="EMBL" id="JABDJR010000417">
    <property type="protein sequence ID" value="NNF07155.1"/>
    <property type="molecule type" value="Genomic_DNA"/>
</dbReference>
<evidence type="ECO:0000256" key="2">
    <source>
        <dbReference type="ARBA" id="ARBA00009137"/>
    </source>
</evidence>
<dbReference type="AlphaFoldDB" id="A0A7Y2EC00"/>
<dbReference type="InterPro" id="IPR003445">
    <property type="entry name" value="Cat_transpt"/>
</dbReference>
<comment type="similarity">
    <text evidence="2">Belongs to the TrkH potassium transport family.</text>
</comment>
<dbReference type="GO" id="GO:0008324">
    <property type="term" value="F:monoatomic cation transmembrane transporter activity"/>
    <property type="evidence" value="ECO:0007669"/>
    <property type="project" value="InterPro"/>
</dbReference>
<evidence type="ECO:0000256" key="7">
    <source>
        <dbReference type="ARBA" id="ARBA00023065"/>
    </source>
</evidence>
<evidence type="ECO:0000256" key="8">
    <source>
        <dbReference type="ARBA" id="ARBA00023136"/>
    </source>
</evidence>
<dbReference type="GO" id="GO:0005886">
    <property type="term" value="C:plasma membrane"/>
    <property type="evidence" value="ECO:0007669"/>
    <property type="project" value="UniProtKB-SubCell"/>
</dbReference>
<feature type="non-terminal residue" evidence="10">
    <location>
        <position position="1"/>
    </location>
</feature>
<protein>
    <submittedName>
        <fullName evidence="10">TrkH family potassium uptake protein</fullName>
    </submittedName>
</protein>
<organism evidence="10 11">
    <name type="scientific">Eiseniibacteriota bacterium</name>
    <dbReference type="NCBI Taxonomy" id="2212470"/>
    <lineage>
        <taxon>Bacteria</taxon>
        <taxon>Candidatus Eiseniibacteriota</taxon>
    </lineage>
</organism>
<proteinExistence type="inferred from homology"/>
<dbReference type="Pfam" id="PF02386">
    <property type="entry name" value="TrkH"/>
    <property type="match status" value="1"/>
</dbReference>
<keyword evidence="6 9" id="KW-1133">Transmembrane helix</keyword>
<dbReference type="GO" id="GO:0030001">
    <property type="term" value="P:metal ion transport"/>
    <property type="evidence" value="ECO:0007669"/>
    <property type="project" value="UniProtKB-ARBA"/>
</dbReference>
<keyword evidence="8 9" id="KW-0472">Membrane</keyword>
<feature type="transmembrane region" description="Helical" evidence="9">
    <location>
        <begin position="50"/>
        <end position="74"/>
    </location>
</feature>
<keyword evidence="7" id="KW-0406">Ion transport</keyword>
<accession>A0A7Y2EC00</accession>
<evidence type="ECO:0000313" key="11">
    <source>
        <dbReference type="Proteomes" id="UP000547674"/>
    </source>
</evidence>
<dbReference type="PANTHER" id="PTHR32024">
    <property type="entry name" value="TRK SYSTEM POTASSIUM UPTAKE PROTEIN TRKG-RELATED"/>
    <property type="match status" value="1"/>
</dbReference>
<keyword evidence="4" id="KW-1003">Cell membrane</keyword>
<feature type="transmembrane region" description="Helical" evidence="9">
    <location>
        <begin position="115"/>
        <end position="140"/>
    </location>
</feature>
<evidence type="ECO:0000256" key="3">
    <source>
        <dbReference type="ARBA" id="ARBA00022448"/>
    </source>
</evidence>
<name>A0A7Y2EC00_UNCEI</name>
<evidence type="ECO:0000256" key="1">
    <source>
        <dbReference type="ARBA" id="ARBA00004651"/>
    </source>
</evidence>
<sequence length="143" mass="15255">GGSAGSTSGSMKLMRVIVLAKHGLLMARKEIHPRAIMKVRFSGSVVSDDVIMRILGFFLLFMFLFFIFAILLGAMGLDFETALGASIAAIGNIGPGLGDVGPASNFSSLPSAAKILLSFGMLLGRLELYTVLVLLTPMFWKKT</sequence>
<evidence type="ECO:0000256" key="5">
    <source>
        <dbReference type="ARBA" id="ARBA00022692"/>
    </source>
</evidence>
<comment type="subcellular location">
    <subcellularLocation>
        <location evidence="1">Cell membrane</location>
        <topology evidence="1">Multi-pass membrane protein</topology>
    </subcellularLocation>
</comment>
<evidence type="ECO:0000256" key="9">
    <source>
        <dbReference type="SAM" id="Phobius"/>
    </source>
</evidence>
<gene>
    <name evidence="10" type="ORF">HKN21_10375</name>
</gene>
<evidence type="ECO:0000256" key="4">
    <source>
        <dbReference type="ARBA" id="ARBA00022475"/>
    </source>
</evidence>
<evidence type="ECO:0000256" key="6">
    <source>
        <dbReference type="ARBA" id="ARBA00022989"/>
    </source>
</evidence>
<reference evidence="10 11" key="1">
    <citation type="submission" date="2020-03" db="EMBL/GenBank/DDBJ databases">
        <title>Metabolic flexibility allows generalist bacteria to become dominant in a frequently disturbed ecosystem.</title>
        <authorList>
            <person name="Chen Y.-J."/>
            <person name="Leung P.M."/>
            <person name="Bay S.K."/>
            <person name="Hugenholtz P."/>
            <person name="Kessler A.J."/>
            <person name="Shelley G."/>
            <person name="Waite D.W."/>
            <person name="Cook P.L."/>
            <person name="Greening C."/>
        </authorList>
    </citation>
    <scope>NUCLEOTIDE SEQUENCE [LARGE SCALE GENOMIC DNA]</scope>
    <source>
        <strain evidence="10">SS_bin_28</strain>
    </source>
</reference>
<dbReference type="PANTHER" id="PTHR32024:SF2">
    <property type="entry name" value="TRK SYSTEM POTASSIUM UPTAKE PROTEIN TRKG-RELATED"/>
    <property type="match status" value="1"/>
</dbReference>